<evidence type="ECO:0000313" key="3">
    <source>
        <dbReference type="EMBL" id="KAK6529164.1"/>
    </source>
</evidence>
<gene>
    <name evidence="3" type="ORF">TWF694_004376</name>
</gene>
<reference evidence="3 4" key="1">
    <citation type="submission" date="2019-10" db="EMBL/GenBank/DDBJ databases">
        <authorList>
            <person name="Palmer J.M."/>
        </authorList>
    </citation>
    <scope>NUCLEOTIDE SEQUENCE [LARGE SCALE GENOMIC DNA]</scope>
    <source>
        <strain evidence="3 4">TWF694</strain>
    </source>
</reference>
<feature type="compositionally biased region" description="Low complexity" evidence="2">
    <location>
        <begin position="613"/>
        <end position="628"/>
    </location>
</feature>
<evidence type="ECO:0000256" key="1">
    <source>
        <dbReference type="SAM" id="Coils"/>
    </source>
</evidence>
<proteinExistence type="predicted"/>
<feature type="region of interest" description="Disordered" evidence="2">
    <location>
        <begin position="1"/>
        <end position="59"/>
    </location>
</feature>
<sequence length="793" mass="86922">MSGLRSLFGGSSKKDNDGSTSPTPGGKKDKRRSDRSYGMAHIQEYTSRDDPRHGYRIRSNLDPRSHFGYSAHHVEPEFIRSRLMSQFQDTLNAKLNEGIRKACLHWDDEVLNLENNYHNILEERNGLKTENKNLANRVKALEKDVNDKVGLLKEFQAGHMKSSGSRRLAPSSSAIQNDFEALERRVRDTVFARMARLNIHDPHIQVLLQHKPFLEAVQGIMCNLEETKGAENVPLGLMEVVEESEKKGLLMYMMQGVIHDVLHKKVMMINMPGLDDNELKVLGKIYDVIARSEGDQGTKIAQQWRAETFRRLAYWAENIDELAKHVETSPAVSEIAQVFRSIIDGAEKEIFRVLAPFCDPETSEGENFSRMVVDIVDRAFAFSILIGSQLSRYELHRDIKSTDDFSAVPEHLENPNSENVPLFYAVPSLIKTSGEDGEAYETSELLVQGKIYVLFGIEDLIDDEDEEEPVASSKAQEKPLIKMASPVNGTEDLIESIGSSSPEIISREEAMVPIPPSVAKTEVPKQDGVTESGKSSAEGAATMPSPKLNEEAPATNEDKDVTAKTTSALNESATPKGPEAASTTTSEKMSGQENPDSPPQSTLPQAPTTTEQLLEPLPSSKLPSLGSSYQSLEAHLTEPPALPKDNLLSVLPQSQNQKPLEATIAATLTGENPADTANQQTAKEAEAATTLPTQSVVKEESNHLSPPSETQTEISFKATPSSTLTIETPSLSEQNLKTLPPTSSNSKISLAQSTPRSLPTAPVNLLSREDDTKTAAVAVTVGLEERAVGVETM</sequence>
<keyword evidence="1" id="KW-0175">Coiled coil</keyword>
<comment type="caution">
    <text evidence="3">The sequence shown here is derived from an EMBL/GenBank/DDBJ whole genome shotgun (WGS) entry which is preliminary data.</text>
</comment>
<organism evidence="3 4">
    <name type="scientific">Orbilia ellipsospora</name>
    <dbReference type="NCBI Taxonomy" id="2528407"/>
    <lineage>
        <taxon>Eukaryota</taxon>
        <taxon>Fungi</taxon>
        <taxon>Dikarya</taxon>
        <taxon>Ascomycota</taxon>
        <taxon>Pezizomycotina</taxon>
        <taxon>Orbiliomycetes</taxon>
        <taxon>Orbiliales</taxon>
        <taxon>Orbiliaceae</taxon>
        <taxon>Orbilia</taxon>
    </lineage>
</organism>
<evidence type="ECO:0000313" key="4">
    <source>
        <dbReference type="Proteomes" id="UP001365542"/>
    </source>
</evidence>
<feature type="region of interest" description="Disordered" evidence="2">
    <location>
        <begin position="510"/>
        <end position="656"/>
    </location>
</feature>
<dbReference type="AlphaFoldDB" id="A0AAV9WXR1"/>
<protein>
    <submittedName>
        <fullName evidence="3">Uncharacterized protein</fullName>
    </submittedName>
</protein>
<accession>A0AAV9WXR1</accession>
<feature type="compositionally biased region" description="Polar residues" evidence="2">
    <location>
        <begin position="729"/>
        <end position="757"/>
    </location>
</feature>
<feature type="compositionally biased region" description="Basic and acidic residues" evidence="2">
    <location>
        <begin position="46"/>
        <end position="59"/>
    </location>
</feature>
<feature type="coiled-coil region" evidence="1">
    <location>
        <begin position="110"/>
        <end position="144"/>
    </location>
</feature>
<feature type="compositionally biased region" description="Low complexity" evidence="2">
    <location>
        <begin position="676"/>
        <end position="693"/>
    </location>
</feature>
<feature type="compositionally biased region" description="Polar residues" evidence="2">
    <location>
        <begin position="563"/>
        <end position="573"/>
    </location>
</feature>
<feature type="region of interest" description="Disordered" evidence="2">
    <location>
        <begin position="673"/>
        <end position="714"/>
    </location>
</feature>
<feature type="region of interest" description="Disordered" evidence="2">
    <location>
        <begin position="729"/>
        <end position="762"/>
    </location>
</feature>
<dbReference type="Proteomes" id="UP001365542">
    <property type="component" value="Unassembled WGS sequence"/>
</dbReference>
<keyword evidence="4" id="KW-1185">Reference proteome</keyword>
<feature type="compositionally biased region" description="Polar residues" evidence="2">
    <location>
        <begin position="581"/>
        <end position="612"/>
    </location>
</feature>
<evidence type="ECO:0000256" key="2">
    <source>
        <dbReference type="SAM" id="MobiDB-lite"/>
    </source>
</evidence>
<name>A0AAV9WXR1_9PEZI</name>
<feature type="compositionally biased region" description="Polar residues" evidence="2">
    <location>
        <begin position="703"/>
        <end position="714"/>
    </location>
</feature>
<dbReference type="EMBL" id="JAVHJO010000014">
    <property type="protein sequence ID" value="KAK6529164.1"/>
    <property type="molecule type" value="Genomic_DNA"/>
</dbReference>